<evidence type="ECO:0008006" key="4">
    <source>
        <dbReference type="Google" id="ProtNLM"/>
    </source>
</evidence>
<dbReference type="PANTHER" id="PTHR31286">
    <property type="entry name" value="GLYCINE-RICH CELL WALL STRUCTURAL PROTEIN 1.8-LIKE"/>
    <property type="match status" value="1"/>
</dbReference>
<gene>
    <name evidence="2" type="ORF">FPE_LOCUS25888</name>
</gene>
<reference evidence="2" key="1">
    <citation type="submission" date="2023-05" db="EMBL/GenBank/DDBJ databases">
        <authorList>
            <person name="Huff M."/>
        </authorList>
    </citation>
    <scope>NUCLEOTIDE SEQUENCE</scope>
</reference>
<dbReference type="AlphaFoldDB" id="A0AAD1ZZH3"/>
<organism evidence="2 3">
    <name type="scientific">Fraxinus pennsylvanica</name>
    <dbReference type="NCBI Taxonomy" id="56036"/>
    <lineage>
        <taxon>Eukaryota</taxon>
        <taxon>Viridiplantae</taxon>
        <taxon>Streptophyta</taxon>
        <taxon>Embryophyta</taxon>
        <taxon>Tracheophyta</taxon>
        <taxon>Spermatophyta</taxon>
        <taxon>Magnoliopsida</taxon>
        <taxon>eudicotyledons</taxon>
        <taxon>Gunneridae</taxon>
        <taxon>Pentapetalae</taxon>
        <taxon>asterids</taxon>
        <taxon>lamiids</taxon>
        <taxon>Lamiales</taxon>
        <taxon>Oleaceae</taxon>
        <taxon>Oleeae</taxon>
        <taxon>Fraxinus</taxon>
    </lineage>
</organism>
<keyword evidence="3" id="KW-1185">Reference proteome</keyword>
<proteinExistence type="predicted"/>
<dbReference type="InterPro" id="IPR040256">
    <property type="entry name" value="At4g02000-like"/>
</dbReference>
<dbReference type="PANTHER" id="PTHR31286:SF99">
    <property type="entry name" value="DUF4283 DOMAIN-CONTAINING PROTEIN"/>
    <property type="match status" value="1"/>
</dbReference>
<name>A0AAD1ZZH3_9LAMI</name>
<evidence type="ECO:0000313" key="3">
    <source>
        <dbReference type="Proteomes" id="UP000834106"/>
    </source>
</evidence>
<feature type="compositionally biased region" description="Basic and acidic residues" evidence="1">
    <location>
        <begin position="310"/>
        <end position="328"/>
    </location>
</feature>
<accession>A0AAD1ZZH3</accession>
<dbReference type="Proteomes" id="UP000834106">
    <property type="component" value="Chromosome 16"/>
</dbReference>
<dbReference type="EMBL" id="OU503051">
    <property type="protein sequence ID" value="CAI9778458.1"/>
    <property type="molecule type" value="Genomic_DNA"/>
</dbReference>
<sequence>MRETFCMPGLENGDLWLVLHLDYSSGLQISISTGSHHWLLKHLYRQDCLRILASRFGRYLGTDHATLNRTRASGACICVEIDLVAYMVECFPITFGSTTLWQRVKYEKLGFYCKKCRRQGHTEVVCRVGQQFHEKQKMKKVVTIGPEKQEWRQKIGNVGSDVGIENRHVQEGGGMTTLDASVFGGTTHEQGNDNIEKVGESSRGINLFVDNDKEKMDVMEIELGRDNNMDEDGTVASKTTGIEIAKLGGDTHMIPLGGDYLVDGKQTREEGEIEDRETILNGDMVVTVKGNEQINEMTMHIMLRTEEDQGVKDNAEELQEDSRDHCVANEDEFFSTRGE</sequence>
<evidence type="ECO:0000313" key="2">
    <source>
        <dbReference type="EMBL" id="CAI9778458.1"/>
    </source>
</evidence>
<protein>
    <recommendedName>
        <fullName evidence="4">DUF4283 domain-containing protein</fullName>
    </recommendedName>
</protein>
<feature type="region of interest" description="Disordered" evidence="1">
    <location>
        <begin position="310"/>
        <end position="339"/>
    </location>
</feature>
<evidence type="ECO:0000256" key="1">
    <source>
        <dbReference type="SAM" id="MobiDB-lite"/>
    </source>
</evidence>